<dbReference type="InterPro" id="IPR036890">
    <property type="entry name" value="HATPase_C_sf"/>
</dbReference>
<dbReference type="SUPFAM" id="SSF47384">
    <property type="entry name" value="Homodimeric domain of signal transducing histidine kinase"/>
    <property type="match status" value="1"/>
</dbReference>
<keyword evidence="9" id="KW-0067">ATP-binding</keyword>
<dbReference type="InterPro" id="IPR004358">
    <property type="entry name" value="Sig_transdc_His_kin-like_C"/>
</dbReference>
<comment type="subcellular location">
    <subcellularLocation>
        <location evidence="2">Cell membrane</location>
        <topology evidence="2">Multi-pass membrane protein</topology>
    </subcellularLocation>
</comment>
<evidence type="ECO:0000256" key="10">
    <source>
        <dbReference type="SAM" id="Phobius"/>
    </source>
</evidence>
<dbReference type="Pfam" id="PF00512">
    <property type="entry name" value="HisKA"/>
    <property type="match status" value="1"/>
</dbReference>
<dbReference type="PANTHER" id="PTHR44936:SF10">
    <property type="entry name" value="SENSOR PROTEIN RSTB"/>
    <property type="match status" value="1"/>
</dbReference>
<dbReference type="CDD" id="cd00082">
    <property type="entry name" value="HisKA"/>
    <property type="match status" value="1"/>
</dbReference>
<feature type="transmembrane region" description="Helical" evidence="10">
    <location>
        <begin position="158"/>
        <end position="178"/>
    </location>
</feature>
<keyword evidence="10" id="KW-1133">Transmembrane helix</keyword>
<evidence type="ECO:0000256" key="3">
    <source>
        <dbReference type="ARBA" id="ARBA00012438"/>
    </source>
</evidence>
<reference evidence="13 14" key="1">
    <citation type="submission" date="2014-02" db="EMBL/GenBank/DDBJ databases">
        <title>Vibrio fortis Dalian14 Genome Sequencing.</title>
        <authorList>
            <person name="Wang Y."/>
            <person name="Song L."/>
            <person name="Liu G."/>
            <person name="Ding J."/>
        </authorList>
    </citation>
    <scope>NUCLEOTIDE SEQUENCE [LARGE SCALE GENOMIC DNA]</scope>
    <source>
        <strain evidence="13 14">Dalian14</strain>
    </source>
</reference>
<dbReference type="Gene3D" id="3.30.565.10">
    <property type="entry name" value="Histidine kinase-like ATPase, C-terminal domain"/>
    <property type="match status" value="1"/>
</dbReference>
<dbReference type="AlphaFoldDB" id="A0A066UYF0"/>
<evidence type="ECO:0000256" key="7">
    <source>
        <dbReference type="ARBA" id="ARBA00022741"/>
    </source>
</evidence>
<keyword evidence="10" id="KW-0472">Membrane</keyword>
<dbReference type="InterPro" id="IPR005467">
    <property type="entry name" value="His_kinase_dom"/>
</dbReference>
<keyword evidence="10" id="KW-0812">Transmembrane</keyword>
<evidence type="ECO:0000256" key="1">
    <source>
        <dbReference type="ARBA" id="ARBA00000085"/>
    </source>
</evidence>
<dbReference type="SUPFAM" id="SSF55874">
    <property type="entry name" value="ATPase domain of HSP90 chaperone/DNA topoisomerase II/histidine kinase"/>
    <property type="match status" value="1"/>
</dbReference>
<keyword evidence="7" id="KW-0547">Nucleotide-binding</keyword>
<evidence type="ECO:0000256" key="9">
    <source>
        <dbReference type="ARBA" id="ARBA00022840"/>
    </source>
</evidence>
<dbReference type="EMBL" id="JFFR01000009">
    <property type="protein sequence ID" value="KDN29278.1"/>
    <property type="molecule type" value="Genomic_DNA"/>
</dbReference>
<dbReference type="SMART" id="SM00304">
    <property type="entry name" value="HAMP"/>
    <property type="match status" value="1"/>
</dbReference>
<gene>
    <name evidence="13" type="ORF">VFDL14_13905</name>
</gene>
<dbReference type="Gene3D" id="1.10.287.130">
    <property type="match status" value="1"/>
</dbReference>
<dbReference type="PROSITE" id="PS50109">
    <property type="entry name" value="HIS_KIN"/>
    <property type="match status" value="1"/>
</dbReference>
<evidence type="ECO:0000256" key="2">
    <source>
        <dbReference type="ARBA" id="ARBA00004651"/>
    </source>
</evidence>
<keyword evidence="4" id="KW-1003">Cell membrane</keyword>
<comment type="catalytic activity">
    <reaction evidence="1">
        <text>ATP + protein L-histidine = ADP + protein N-phospho-L-histidine.</text>
        <dbReference type="EC" id="2.7.13.3"/>
    </reaction>
</comment>
<dbReference type="PRINTS" id="PR00344">
    <property type="entry name" value="BCTRLSENSOR"/>
</dbReference>
<dbReference type="PANTHER" id="PTHR44936">
    <property type="entry name" value="SENSOR PROTEIN CREC"/>
    <property type="match status" value="1"/>
</dbReference>
<sequence length="455" mass="52203">MFRKDVIRKLRNISMFARLYIGIVTGMIATIYLFLSLGEGHMRRTEIETFLNNGTYFVEQYIHQRNHPTSLYRELDKTGYQQFYIFNLRLIENWDSQAPCSDCTHFTTLNGVPIYLSDRNLYSAVFQLPNSKYSFVFSEVGDFFSPTIEWYEDSERHFLIALLIAVIIAIGASIYLPVRRFQERIELLVEKQQQFGRGRLSTRSDMDDIHPVSELANSFNLMAEEIESKVKQNHIFAQAIPHEVRTPLSRIQLATDLLRRGAPAEQQVLFDDIDGYIGDIDQLTSEIMMLSKLNVIDSAYFDLITTSCDLVDHCLDRIRYSKIENVEFESLVINSFATKCDCTMARLVLDNILKNAGNYTRDKVWVTLDENSESWLIQIEDNGDGIPEDKRDEVLLPFARLDQSRTAKTGGFGLGLAIANAAAKKMRWQLKLEDSVYGGAKFIIIVPKRKADSNS</sequence>
<dbReference type="InterPro" id="IPR003660">
    <property type="entry name" value="HAMP_dom"/>
</dbReference>
<dbReference type="InterPro" id="IPR003661">
    <property type="entry name" value="HisK_dim/P_dom"/>
</dbReference>
<dbReference type="InterPro" id="IPR003594">
    <property type="entry name" value="HATPase_dom"/>
</dbReference>
<keyword evidence="6" id="KW-0808">Transferase</keyword>
<dbReference type="GO" id="GO:0005524">
    <property type="term" value="F:ATP binding"/>
    <property type="evidence" value="ECO:0007669"/>
    <property type="project" value="UniProtKB-KW"/>
</dbReference>
<dbReference type="EC" id="2.7.13.3" evidence="3"/>
<dbReference type="PROSITE" id="PS50885">
    <property type="entry name" value="HAMP"/>
    <property type="match status" value="1"/>
</dbReference>
<evidence type="ECO:0000256" key="5">
    <source>
        <dbReference type="ARBA" id="ARBA00022553"/>
    </source>
</evidence>
<dbReference type="InterPro" id="IPR036097">
    <property type="entry name" value="HisK_dim/P_sf"/>
</dbReference>
<name>A0A066UYF0_9VIBR</name>
<dbReference type="InterPro" id="IPR050980">
    <property type="entry name" value="2C_sensor_his_kinase"/>
</dbReference>
<feature type="transmembrane region" description="Helical" evidence="10">
    <location>
        <begin position="12"/>
        <end position="35"/>
    </location>
</feature>
<dbReference type="Gene3D" id="6.10.340.10">
    <property type="match status" value="1"/>
</dbReference>
<evidence type="ECO:0000313" key="13">
    <source>
        <dbReference type="EMBL" id="KDN29278.1"/>
    </source>
</evidence>
<keyword evidence="5" id="KW-0597">Phosphoprotein</keyword>
<accession>A0A066UYF0</accession>
<dbReference type="GO" id="GO:0000155">
    <property type="term" value="F:phosphorelay sensor kinase activity"/>
    <property type="evidence" value="ECO:0007669"/>
    <property type="project" value="InterPro"/>
</dbReference>
<evidence type="ECO:0000256" key="6">
    <source>
        <dbReference type="ARBA" id="ARBA00022679"/>
    </source>
</evidence>
<keyword evidence="8" id="KW-0418">Kinase</keyword>
<keyword evidence="14" id="KW-1185">Reference proteome</keyword>
<protein>
    <recommendedName>
        <fullName evidence="3">histidine kinase</fullName>
        <ecNumber evidence="3">2.7.13.3</ecNumber>
    </recommendedName>
</protein>
<evidence type="ECO:0000259" key="11">
    <source>
        <dbReference type="PROSITE" id="PS50109"/>
    </source>
</evidence>
<evidence type="ECO:0000313" key="14">
    <source>
        <dbReference type="Proteomes" id="UP000027219"/>
    </source>
</evidence>
<dbReference type="Pfam" id="PF02518">
    <property type="entry name" value="HATPase_c"/>
    <property type="match status" value="1"/>
</dbReference>
<dbReference type="Proteomes" id="UP000027219">
    <property type="component" value="Unassembled WGS sequence"/>
</dbReference>
<dbReference type="SMART" id="SM00387">
    <property type="entry name" value="HATPase_c"/>
    <property type="match status" value="1"/>
</dbReference>
<dbReference type="SMART" id="SM00388">
    <property type="entry name" value="HisKA"/>
    <property type="match status" value="1"/>
</dbReference>
<evidence type="ECO:0000256" key="8">
    <source>
        <dbReference type="ARBA" id="ARBA00022777"/>
    </source>
</evidence>
<comment type="caution">
    <text evidence="13">The sequence shown here is derived from an EMBL/GenBank/DDBJ whole genome shotgun (WGS) entry which is preliminary data.</text>
</comment>
<dbReference type="GO" id="GO:0005886">
    <property type="term" value="C:plasma membrane"/>
    <property type="evidence" value="ECO:0007669"/>
    <property type="project" value="UniProtKB-SubCell"/>
</dbReference>
<feature type="domain" description="Histidine kinase" evidence="11">
    <location>
        <begin position="239"/>
        <end position="450"/>
    </location>
</feature>
<evidence type="ECO:0000256" key="4">
    <source>
        <dbReference type="ARBA" id="ARBA00022475"/>
    </source>
</evidence>
<organism evidence="13 14">
    <name type="scientific">Vibrio fortis</name>
    <dbReference type="NCBI Taxonomy" id="212667"/>
    <lineage>
        <taxon>Bacteria</taxon>
        <taxon>Pseudomonadati</taxon>
        <taxon>Pseudomonadota</taxon>
        <taxon>Gammaproteobacteria</taxon>
        <taxon>Vibrionales</taxon>
        <taxon>Vibrionaceae</taxon>
        <taxon>Vibrio</taxon>
    </lineage>
</organism>
<dbReference type="STRING" id="212667.VFDL14_13905"/>
<evidence type="ECO:0000259" key="12">
    <source>
        <dbReference type="PROSITE" id="PS50885"/>
    </source>
</evidence>
<feature type="domain" description="HAMP" evidence="12">
    <location>
        <begin position="179"/>
        <end position="231"/>
    </location>
</feature>
<proteinExistence type="predicted"/>